<keyword evidence="1" id="KW-0521">NADP</keyword>
<evidence type="ECO:0000313" key="4">
    <source>
        <dbReference type="Proteomes" id="UP001233999"/>
    </source>
</evidence>
<dbReference type="InterPro" id="IPR036291">
    <property type="entry name" value="NAD(P)-bd_dom_sf"/>
</dbReference>
<keyword evidence="1" id="KW-0444">Lipid biosynthesis</keyword>
<gene>
    <name evidence="3" type="ORF">L9F63_011318</name>
</gene>
<dbReference type="GO" id="GO:0035336">
    <property type="term" value="P:long-chain fatty-acyl-CoA metabolic process"/>
    <property type="evidence" value="ECO:0007669"/>
    <property type="project" value="TreeGrafter"/>
</dbReference>
<feature type="domain" description="Thioester reductase (TE)" evidence="2">
    <location>
        <begin position="17"/>
        <end position="182"/>
    </location>
</feature>
<dbReference type="Gene3D" id="3.40.50.720">
    <property type="entry name" value="NAD(P)-binding Rossmann-like Domain"/>
    <property type="match status" value="1"/>
</dbReference>
<evidence type="ECO:0000256" key="1">
    <source>
        <dbReference type="RuleBase" id="RU363097"/>
    </source>
</evidence>
<dbReference type="GO" id="GO:0080019">
    <property type="term" value="F:alcohol-forming very long-chain fatty acyl-CoA reductase activity"/>
    <property type="evidence" value="ECO:0007669"/>
    <property type="project" value="InterPro"/>
</dbReference>
<comment type="similarity">
    <text evidence="1">Belongs to the fatty acyl-CoA reductase family.</text>
</comment>
<comment type="caution">
    <text evidence="3">The sequence shown here is derived from an EMBL/GenBank/DDBJ whole genome shotgun (WGS) entry which is preliminary data.</text>
</comment>
<evidence type="ECO:0000313" key="3">
    <source>
        <dbReference type="EMBL" id="KAJ9597823.1"/>
    </source>
</evidence>
<dbReference type="AlphaFoldDB" id="A0AAD8EPI1"/>
<dbReference type="Proteomes" id="UP001233999">
    <property type="component" value="Unassembled WGS sequence"/>
</dbReference>
<sequence>MESSAIQEFYKGRSVLITGATGFCGKSLLEKLLRSCPDIGNIFVLMRPKKGQDVEKRLAKLFSDPVFDTVKRCLKLPLEHKVFPVPGDITQTGLGISVQNKDQLCREVSVVFHAAATIKFNENLRVALQTNVMGTQEVVELCKQMPLIMALVYVSTAYSQCPLTEIEEKVYPPPHDPKRLSECVDWLSEKDFHSIEPTPAILVKAHSLFLSRKCSTTNTKPFQALLSGSHNFDKIYIFHQLPKLRTTK</sequence>
<dbReference type="GO" id="GO:0102965">
    <property type="term" value="F:alcohol-forming long-chain fatty acyl-CoA reductase activity"/>
    <property type="evidence" value="ECO:0007669"/>
    <property type="project" value="UniProtKB-EC"/>
</dbReference>
<name>A0AAD8EPI1_DIPPU</name>
<keyword evidence="1" id="KW-0443">Lipid metabolism</keyword>
<comment type="catalytic activity">
    <reaction evidence="1">
        <text>a long-chain fatty acyl-CoA + 2 NADPH + 2 H(+) = a long-chain primary fatty alcohol + 2 NADP(+) + CoA</text>
        <dbReference type="Rhea" id="RHEA:52716"/>
        <dbReference type="ChEBI" id="CHEBI:15378"/>
        <dbReference type="ChEBI" id="CHEBI:57287"/>
        <dbReference type="ChEBI" id="CHEBI:57783"/>
        <dbReference type="ChEBI" id="CHEBI:58349"/>
        <dbReference type="ChEBI" id="CHEBI:77396"/>
        <dbReference type="ChEBI" id="CHEBI:83139"/>
        <dbReference type="EC" id="1.2.1.84"/>
    </reaction>
</comment>
<proteinExistence type="inferred from homology"/>
<reference evidence="3" key="2">
    <citation type="submission" date="2023-05" db="EMBL/GenBank/DDBJ databases">
        <authorList>
            <person name="Fouks B."/>
        </authorList>
    </citation>
    <scope>NUCLEOTIDE SEQUENCE</scope>
    <source>
        <strain evidence="3">Stay&amp;Tobe</strain>
        <tissue evidence="3">Testes</tissue>
    </source>
</reference>
<dbReference type="PANTHER" id="PTHR11011">
    <property type="entry name" value="MALE STERILITY PROTEIN 2-RELATED"/>
    <property type="match status" value="1"/>
</dbReference>
<comment type="function">
    <text evidence="1">Catalyzes the reduction of fatty acyl-CoA to fatty alcohols.</text>
</comment>
<dbReference type="GO" id="GO:0005777">
    <property type="term" value="C:peroxisome"/>
    <property type="evidence" value="ECO:0007669"/>
    <property type="project" value="TreeGrafter"/>
</dbReference>
<dbReference type="InterPro" id="IPR026055">
    <property type="entry name" value="FAR"/>
</dbReference>
<keyword evidence="4" id="KW-1185">Reference proteome</keyword>
<evidence type="ECO:0000259" key="2">
    <source>
        <dbReference type="Pfam" id="PF07993"/>
    </source>
</evidence>
<dbReference type="EMBL" id="JASPKZ010001584">
    <property type="protein sequence ID" value="KAJ9597823.1"/>
    <property type="molecule type" value="Genomic_DNA"/>
</dbReference>
<accession>A0AAD8EPI1</accession>
<dbReference type="EC" id="1.2.1.84" evidence="1"/>
<dbReference type="Pfam" id="PF07993">
    <property type="entry name" value="NAD_binding_4"/>
    <property type="match status" value="1"/>
</dbReference>
<keyword evidence="1" id="KW-0560">Oxidoreductase</keyword>
<dbReference type="InterPro" id="IPR013120">
    <property type="entry name" value="FAR_NAD-bd"/>
</dbReference>
<dbReference type="SUPFAM" id="SSF51735">
    <property type="entry name" value="NAD(P)-binding Rossmann-fold domains"/>
    <property type="match status" value="1"/>
</dbReference>
<dbReference type="PANTHER" id="PTHR11011:SF116">
    <property type="entry name" value="FATTY ACYL-COA REDUCTASE CG5065-RELATED"/>
    <property type="match status" value="1"/>
</dbReference>
<reference evidence="3" key="1">
    <citation type="journal article" date="2023" name="IScience">
        <title>Live-bearing cockroach genome reveals convergent evolutionary mechanisms linked to viviparity in insects and beyond.</title>
        <authorList>
            <person name="Fouks B."/>
            <person name="Harrison M.C."/>
            <person name="Mikhailova A.A."/>
            <person name="Marchal E."/>
            <person name="English S."/>
            <person name="Carruthers M."/>
            <person name="Jennings E.C."/>
            <person name="Chiamaka E.L."/>
            <person name="Frigard R.A."/>
            <person name="Pippel M."/>
            <person name="Attardo G.M."/>
            <person name="Benoit J.B."/>
            <person name="Bornberg-Bauer E."/>
            <person name="Tobe S.S."/>
        </authorList>
    </citation>
    <scope>NUCLEOTIDE SEQUENCE</scope>
    <source>
        <strain evidence="3">Stay&amp;Tobe</strain>
    </source>
</reference>
<organism evidence="3 4">
    <name type="scientific">Diploptera punctata</name>
    <name type="common">Pacific beetle cockroach</name>
    <dbReference type="NCBI Taxonomy" id="6984"/>
    <lineage>
        <taxon>Eukaryota</taxon>
        <taxon>Metazoa</taxon>
        <taxon>Ecdysozoa</taxon>
        <taxon>Arthropoda</taxon>
        <taxon>Hexapoda</taxon>
        <taxon>Insecta</taxon>
        <taxon>Pterygota</taxon>
        <taxon>Neoptera</taxon>
        <taxon>Polyneoptera</taxon>
        <taxon>Dictyoptera</taxon>
        <taxon>Blattodea</taxon>
        <taxon>Blaberoidea</taxon>
        <taxon>Blaberidae</taxon>
        <taxon>Diplopterinae</taxon>
        <taxon>Diploptera</taxon>
    </lineage>
</organism>
<protein>
    <recommendedName>
        <fullName evidence="1">Fatty acyl-CoA reductase</fullName>
        <ecNumber evidence="1">1.2.1.84</ecNumber>
    </recommendedName>
</protein>